<dbReference type="GO" id="GO:0003700">
    <property type="term" value="F:DNA-binding transcription factor activity"/>
    <property type="evidence" value="ECO:0007669"/>
    <property type="project" value="InterPro"/>
</dbReference>
<dbReference type="InterPro" id="IPR000835">
    <property type="entry name" value="HTH_MarR-typ"/>
</dbReference>
<dbReference type="PATRIC" id="fig|1179773.3.peg.6463"/>
<dbReference type="PANTHER" id="PTHR42756:SF1">
    <property type="entry name" value="TRANSCRIPTIONAL REPRESSOR OF EMRAB OPERON"/>
    <property type="match status" value="1"/>
</dbReference>
<keyword evidence="7" id="KW-1185">Reference proteome</keyword>
<dbReference type="InterPro" id="IPR023187">
    <property type="entry name" value="Tscrpt_reg_MarR-type_CS"/>
</dbReference>
<reference evidence="6 7" key="1">
    <citation type="journal article" date="2012" name="BMC Genomics">
        <title>Complete genome sequence of Saccharothrix espanaensis DSM 44229T and comparison to the other completely sequenced Pseudonocardiaceae.</title>
        <authorList>
            <person name="Strobel T."/>
            <person name="Al-Dilaimi A."/>
            <person name="Blom J."/>
            <person name="Gessner A."/>
            <person name="Kalinowski J."/>
            <person name="Luzhetska M."/>
            <person name="Puhler A."/>
            <person name="Szczepanowski R."/>
            <person name="Bechthold A."/>
            <person name="Ruckert C."/>
        </authorList>
    </citation>
    <scope>NUCLEOTIDE SEQUENCE [LARGE SCALE GENOMIC DNA]</scope>
    <source>
        <strain evidence="7">ATCC 51144 / DSM 44229 / JCM 9112 / NBRC 15066 / NRRL 15764</strain>
    </source>
</reference>
<dbReference type="AlphaFoldDB" id="K0K5V2"/>
<dbReference type="eggNOG" id="COG1846">
    <property type="taxonomic scope" value="Bacteria"/>
</dbReference>
<evidence type="ECO:0000313" key="7">
    <source>
        <dbReference type="Proteomes" id="UP000006281"/>
    </source>
</evidence>
<dbReference type="PRINTS" id="PR00598">
    <property type="entry name" value="HTHMARR"/>
</dbReference>
<sequence>MVISGSSGKWRRVPVGRSPGRHMPVRTGIYLFEQVSPDGCSRRDHDHSWYGRTIRVMAGQAAKPTSVPVPSTAVYGPISHAIFRIARLHRMLAGQLLREAGLHPGQELVMMHLWDSGPRRQAELVDVLDSDSATMTRTVQRLERAGFVRRTPDPTDRRATLVEATAASQALRHQVCRIWQELEEATTAGCPDVKRGEFLRTLEQLECNLVTRTGRSPLPQSAATTGSGRAAGHSTVTDTR</sequence>
<keyword evidence="2" id="KW-0238">DNA-binding</keyword>
<evidence type="ECO:0000313" key="6">
    <source>
        <dbReference type="EMBL" id="CCH33656.1"/>
    </source>
</evidence>
<dbReference type="Gene3D" id="1.10.10.10">
    <property type="entry name" value="Winged helix-like DNA-binding domain superfamily/Winged helix DNA-binding domain"/>
    <property type="match status" value="1"/>
</dbReference>
<dbReference type="HOGENOM" id="CLU_1155724_0_0_11"/>
<accession>K0K5V2</accession>
<keyword evidence="3" id="KW-0804">Transcription</keyword>
<dbReference type="PROSITE" id="PS50995">
    <property type="entry name" value="HTH_MARR_2"/>
    <property type="match status" value="1"/>
</dbReference>
<dbReference type="PANTHER" id="PTHR42756">
    <property type="entry name" value="TRANSCRIPTIONAL REGULATOR, MARR"/>
    <property type="match status" value="1"/>
</dbReference>
<dbReference type="KEGG" id="sesp:BN6_64130"/>
<evidence type="ECO:0000256" key="4">
    <source>
        <dbReference type="SAM" id="MobiDB-lite"/>
    </source>
</evidence>
<dbReference type="GO" id="GO:0003677">
    <property type="term" value="F:DNA binding"/>
    <property type="evidence" value="ECO:0007669"/>
    <property type="project" value="UniProtKB-KW"/>
</dbReference>
<dbReference type="SUPFAM" id="SSF46785">
    <property type="entry name" value="Winged helix' DNA-binding domain"/>
    <property type="match status" value="1"/>
</dbReference>
<dbReference type="EMBL" id="HE804045">
    <property type="protein sequence ID" value="CCH33656.1"/>
    <property type="molecule type" value="Genomic_DNA"/>
</dbReference>
<dbReference type="InterPro" id="IPR036390">
    <property type="entry name" value="WH_DNA-bd_sf"/>
</dbReference>
<gene>
    <name evidence="6" type="ordered locus">BN6_64130</name>
</gene>
<evidence type="ECO:0000256" key="2">
    <source>
        <dbReference type="ARBA" id="ARBA00023125"/>
    </source>
</evidence>
<proteinExistence type="predicted"/>
<dbReference type="PROSITE" id="PS01117">
    <property type="entry name" value="HTH_MARR_1"/>
    <property type="match status" value="1"/>
</dbReference>
<keyword evidence="1" id="KW-0805">Transcription regulation</keyword>
<evidence type="ECO:0000256" key="3">
    <source>
        <dbReference type="ARBA" id="ARBA00023163"/>
    </source>
</evidence>
<evidence type="ECO:0000256" key="1">
    <source>
        <dbReference type="ARBA" id="ARBA00023015"/>
    </source>
</evidence>
<dbReference type="STRING" id="1179773.BN6_64130"/>
<dbReference type="Pfam" id="PF01047">
    <property type="entry name" value="MarR"/>
    <property type="match status" value="1"/>
</dbReference>
<evidence type="ECO:0000259" key="5">
    <source>
        <dbReference type="PROSITE" id="PS50995"/>
    </source>
</evidence>
<name>K0K5V2_SACES</name>
<feature type="domain" description="HTH marR-type" evidence="5">
    <location>
        <begin position="75"/>
        <end position="207"/>
    </location>
</feature>
<dbReference type="Proteomes" id="UP000006281">
    <property type="component" value="Chromosome"/>
</dbReference>
<protein>
    <submittedName>
        <fullName evidence="6">Transcriptional regulator</fullName>
    </submittedName>
</protein>
<dbReference type="InterPro" id="IPR036388">
    <property type="entry name" value="WH-like_DNA-bd_sf"/>
</dbReference>
<organism evidence="6 7">
    <name type="scientific">Saccharothrix espanaensis (strain ATCC 51144 / DSM 44229 / JCM 9112 / NBRC 15066 / NRRL 15764)</name>
    <dbReference type="NCBI Taxonomy" id="1179773"/>
    <lineage>
        <taxon>Bacteria</taxon>
        <taxon>Bacillati</taxon>
        <taxon>Actinomycetota</taxon>
        <taxon>Actinomycetes</taxon>
        <taxon>Pseudonocardiales</taxon>
        <taxon>Pseudonocardiaceae</taxon>
        <taxon>Saccharothrix</taxon>
    </lineage>
</organism>
<feature type="compositionally biased region" description="Low complexity" evidence="4">
    <location>
        <begin position="221"/>
        <end position="240"/>
    </location>
</feature>
<feature type="region of interest" description="Disordered" evidence="4">
    <location>
        <begin position="213"/>
        <end position="240"/>
    </location>
</feature>
<dbReference type="SMART" id="SM00347">
    <property type="entry name" value="HTH_MARR"/>
    <property type="match status" value="1"/>
</dbReference>